<evidence type="ECO:0000313" key="14">
    <source>
        <dbReference type="EMBL" id="ADE57149.1"/>
    </source>
</evidence>
<comment type="caution">
    <text evidence="10">Lacks conserved residue(s) required for the propagation of feature annotation.</text>
</comment>
<dbReference type="PANTHER" id="PTHR11088">
    <property type="entry name" value="TRNA DIMETHYLALLYLTRANSFERASE"/>
    <property type="match status" value="1"/>
</dbReference>
<dbReference type="Gene3D" id="3.40.50.300">
    <property type="entry name" value="P-loop containing nucleotide triphosphate hydrolases"/>
    <property type="match status" value="1"/>
</dbReference>
<dbReference type="GO" id="GO:0006400">
    <property type="term" value="P:tRNA modification"/>
    <property type="evidence" value="ECO:0007669"/>
    <property type="project" value="TreeGrafter"/>
</dbReference>
<comment type="function">
    <text evidence="2 10 12">Catalyzes the transfer of a dimethylallyl group onto the adenine at position 37 in tRNAs that read codons beginning with uridine, leading to the formation of N6-(dimethylallyl)adenosine (i(6)A).</text>
</comment>
<dbReference type="Gene3D" id="1.10.20.140">
    <property type="match status" value="1"/>
</dbReference>
<evidence type="ECO:0000256" key="13">
    <source>
        <dbReference type="RuleBase" id="RU003785"/>
    </source>
</evidence>
<feature type="region of interest" description="Interaction with substrate tRNA" evidence="10">
    <location>
        <begin position="38"/>
        <end position="41"/>
    </location>
</feature>
<sequence length="319" mass="37020">MMKGKLPILAIIGPTAVGKTKLSLEIAETLKAEVISVDSRQVYRYMNVGTDKVTFQTRQHILHHMLDVVDPDEVFSAADFVDKSMAAIERIMNRGKIPLFVGGTPFYYHALFEGVLTKDLPRDRKLTDELEKFASKHGNQALHDQLSAIDPKRASQLHVNDVRRVSRAIEIYKLTGQNATWWYSSEEKRKGYYDVLYLGLNRPRLLLFDAIEKRVHQQFDGGFIEEVEWLLHHGFDERFPSMQGFGYKEISLYLRGKLTKEEAVEGDISATKKFCRRQMTWFKKFLPTLWYDISAYKEDDLKRNVLEACLRHLERGNEI</sequence>
<comment type="similarity">
    <text evidence="3 10 13">Belongs to the IPP transferase family.</text>
</comment>
<keyword evidence="4 10" id="KW-0808">Transferase</keyword>
<evidence type="ECO:0000256" key="5">
    <source>
        <dbReference type="ARBA" id="ARBA00022694"/>
    </source>
</evidence>
<evidence type="ECO:0000256" key="9">
    <source>
        <dbReference type="ARBA" id="ARBA00049563"/>
    </source>
</evidence>
<dbReference type="GO" id="GO:0052381">
    <property type="term" value="F:tRNA dimethylallyltransferase activity"/>
    <property type="evidence" value="ECO:0007669"/>
    <property type="project" value="UniProtKB-UniRule"/>
</dbReference>
<feature type="binding site" evidence="10">
    <location>
        <begin position="15"/>
        <end position="20"/>
    </location>
    <ligand>
        <name>substrate</name>
    </ligand>
</feature>
<accession>D5EF17</accession>
<organism evidence="14 15">
    <name type="scientific">Aminobacterium colombiense (strain DSM 12261 / ALA-1)</name>
    <dbReference type="NCBI Taxonomy" id="572547"/>
    <lineage>
        <taxon>Bacteria</taxon>
        <taxon>Thermotogati</taxon>
        <taxon>Synergistota</taxon>
        <taxon>Synergistia</taxon>
        <taxon>Synergistales</taxon>
        <taxon>Aminobacteriaceae</taxon>
        <taxon>Aminobacterium</taxon>
    </lineage>
</organism>
<gene>
    <name evidence="10" type="primary">miaA</name>
    <name evidence="14" type="ordered locus">Amico_1025</name>
</gene>
<dbReference type="EMBL" id="CP001997">
    <property type="protein sequence ID" value="ADE57149.1"/>
    <property type="molecule type" value="Genomic_DNA"/>
</dbReference>
<dbReference type="InterPro" id="IPR027417">
    <property type="entry name" value="P-loop_NTPase"/>
</dbReference>
<feature type="site" description="Interaction with substrate tRNA" evidence="10">
    <location>
        <position position="104"/>
    </location>
</feature>
<evidence type="ECO:0000256" key="1">
    <source>
        <dbReference type="ARBA" id="ARBA00001946"/>
    </source>
</evidence>
<evidence type="ECO:0000256" key="2">
    <source>
        <dbReference type="ARBA" id="ARBA00003213"/>
    </source>
</evidence>
<dbReference type="eggNOG" id="COG0324">
    <property type="taxonomic scope" value="Bacteria"/>
</dbReference>
<keyword evidence="6 10" id="KW-0547">Nucleotide-binding</keyword>
<dbReference type="SUPFAM" id="SSF52540">
    <property type="entry name" value="P-loop containing nucleoside triphosphate hydrolases"/>
    <property type="match status" value="1"/>
</dbReference>
<dbReference type="InterPro" id="IPR018022">
    <property type="entry name" value="IPT"/>
</dbReference>
<name>D5EF17_AMICL</name>
<comment type="cofactor">
    <cofactor evidence="1 10">
        <name>Mg(2+)</name>
        <dbReference type="ChEBI" id="CHEBI:18420"/>
    </cofactor>
</comment>
<evidence type="ECO:0000256" key="10">
    <source>
        <dbReference type="HAMAP-Rule" id="MF_00185"/>
    </source>
</evidence>
<dbReference type="EC" id="2.5.1.75" evidence="10"/>
<feature type="binding site" evidence="10">
    <location>
        <begin position="13"/>
        <end position="20"/>
    </location>
    <ligand>
        <name>ATP</name>
        <dbReference type="ChEBI" id="CHEBI:30616"/>
    </ligand>
</feature>
<dbReference type="NCBIfam" id="TIGR00174">
    <property type="entry name" value="miaA"/>
    <property type="match status" value="1"/>
</dbReference>
<reference evidence="14 15" key="1">
    <citation type="journal article" date="2010" name="Stand. Genomic Sci.">
        <title>Complete genome sequence of Aminobacterium colombiense type strain (ALA-1).</title>
        <authorList>
            <person name="Chertkov O."/>
            <person name="Sikorski J."/>
            <person name="Brambilla E."/>
            <person name="Lapidus A."/>
            <person name="Copeland A."/>
            <person name="Glavina Del Rio T."/>
            <person name="Nolan M."/>
            <person name="Lucas S."/>
            <person name="Tice H."/>
            <person name="Cheng J.F."/>
            <person name="Han C."/>
            <person name="Detter J.C."/>
            <person name="Bruce D."/>
            <person name="Tapia R."/>
            <person name="Goodwin L."/>
            <person name="Pitluck S."/>
            <person name="Liolios K."/>
            <person name="Ivanova N."/>
            <person name="Mavromatis K."/>
            <person name="Ovchinnikova G."/>
            <person name="Pati A."/>
            <person name="Chen A."/>
            <person name="Palaniappan K."/>
            <person name="Land M."/>
            <person name="Hauser L."/>
            <person name="Chang Y.J."/>
            <person name="Jeffries C.D."/>
            <person name="Spring S."/>
            <person name="Rohde M."/>
            <person name="Goker M."/>
            <person name="Bristow J."/>
            <person name="Eisen J.A."/>
            <person name="Markowitz V."/>
            <person name="Hugenholtz P."/>
            <person name="Kyrpides N.C."/>
            <person name="Klenk H.P."/>
        </authorList>
    </citation>
    <scope>NUCLEOTIDE SEQUENCE [LARGE SCALE GENOMIC DNA]</scope>
    <source>
        <strain evidence="15">DSM 12261 / ALA-1</strain>
    </source>
</reference>
<proteinExistence type="inferred from homology"/>
<dbReference type="STRING" id="572547.Amico_1025"/>
<keyword evidence="15" id="KW-1185">Reference proteome</keyword>
<dbReference type="KEGG" id="aco:Amico_1025"/>
<comment type="catalytic activity">
    <reaction evidence="9 10 11">
        <text>adenosine(37) in tRNA + dimethylallyl diphosphate = N(6)-dimethylallyladenosine(37) in tRNA + diphosphate</text>
        <dbReference type="Rhea" id="RHEA:26482"/>
        <dbReference type="Rhea" id="RHEA-COMP:10162"/>
        <dbReference type="Rhea" id="RHEA-COMP:10375"/>
        <dbReference type="ChEBI" id="CHEBI:33019"/>
        <dbReference type="ChEBI" id="CHEBI:57623"/>
        <dbReference type="ChEBI" id="CHEBI:74411"/>
        <dbReference type="ChEBI" id="CHEBI:74415"/>
        <dbReference type="EC" id="2.5.1.75"/>
    </reaction>
</comment>
<evidence type="ECO:0000256" key="6">
    <source>
        <dbReference type="ARBA" id="ARBA00022741"/>
    </source>
</evidence>
<evidence type="ECO:0000256" key="7">
    <source>
        <dbReference type="ARBA" id="ARBA00022840"/>
    </source>
</evidence>
<keyword evidence="7 10" id="KW-0067">ATP-binding</keyword>
<protein>
    <recommendedName>
        <fullName evidence="10">tRNA dimethylallyltransferase</fullName>
        <ecNumber evidence="10">2.5.1.75</ecNumber>
    </recommendedName>
    <alternativeName>
        <fullName evidence="10">Dimethylallyl diphosphate:tRNA dimethylallyltransferase</fullName>
        <shortName evidence="10">DMAPP:tRNA dimethylallyltransferase</shortName>
        <shortName evidence="10">DMATase</shortName>
    </alternativeName>
    <alternativeName>
        <fullName evidence="10">Isopentenyl-diphosphate:tRNA isopentenyltransferase</fullName>
        <shortName evidence="10">IPP transferase</shortName>
        <shortName evidence="10">IPPT</shortName>
        <shortName evidence="10">IPTase</shortName>
    </alternativeName>
</protein>
<dbReference type="InterPro" id="IPR039657">
    <property type="entry name" value="Dimethylallyltransferase"/>
</dbReference>
<dbReference type="RefSeq" id="WP_013048412.1">
    <property type="nucleotide sequence ID" value="NC_014011.1"/>
</dbReference>
<keyword evidence="8 10" id="KW-0460">Magnesium</keyword>
<dbReference type="Proteomes" id="UP000002366">
    <property type="component" value="Chromosome"/>
</dbReference>
<dbReference type="AlphaFoldDB" id="D5EF17"/>
<dbReference type="HAMAP" id="MF_00185">
    <property type="entry name" value="IPP_trans"/>
    <property type="match status" value="1"/>
</dbReference>
<dbReference type="HOGENOM" id="CLU_032616_0_1_0"/>
<keyword evidence="5 10" id="KW-0819">tRNA processing</keyword>
<evidence type="ECO:0000256" key="12">
    <source>
        <dbReference type="RuleBase" id="RU003784"/>
    </source>
</evidence>
<evidence type="ECO:0000256" key="8">
    <source>
        <dbReference type="ARBA" id="ARBA00022842"/>
    </source>
</evidence>
<dbReference type="PANTHER" id="PTHR11088:SF60">
    <property type="entry name" value="TRNA DIMETHYLALLYLTRANSFERASE"/>
    <property type="match status" value="1"/>
</dbReference>
<evidence type="ECO:0000256" key="11">
    <source>
        <dbReference type="RuleBase" id="RU003783"/>
    </source>
</evidence>
<evidence type="ECO:0000313" key="15">
    <source>
        <dbReference type="Proteomes" id="UP000002366"/>
    </source>
</evidence>
<comment type="subunit">
    <text evidence="10">Monomer.</text>
</comment>
<dbReference type="GO" id="GO:0005524">
    <property type="term" value="F:ATP binding"/>
    <property type="evidence" value="ECO:0007669"/>
    <property type="project" value="UniProtKB-UniRule"/>
</dbReference>
<evidence type="ECO:0000256" key="3">
    <source>
        <dbReference type="ARBA" id="ARBA00005842"/>
    </source>
</evidence>
<evidence type="ECO:0000256" key="4">
    <source>
        <dbReference type="ARBA" id="ARBA00022679"/>
    </source>
</evidence>
<dbReference type="Pfam" id="PF01715">
    <property type="entry name" value="IPPT"/>
    <property type="match status" value="1"/>
</dbReference>